<dbReference type="Pfam" id="PF00534">
    <property type="entry name" value="Glycos_transf_1"/>
    <property type="match status" value="1"/>
</dbReference>
<name>A0ABP9DJ83_9BACT</name>
<evidence type="ECO:0000313" key="2">
    <source>
        <dbReference type="EMBL" id="GAA4847794.1"/>
    </source>
</evidence>
<dbReference type="EMBL" id="BAABJX010000057">
    <property type="protein sequence ID" value="GAA4847794.1"/>
    <property type="molecule type" value="Genomic_DNA"/>
</dbReference>
<dbReference type="SUPFAM" id="SSF53756">
    <property type="entry name" value="UDP-Glycosyltransferase/glycogen phosphorylase"/>
    <property type="match status" value="1"/>
</dbReference>
<proteinExistence type="predicted"/>
<reference evidence="3" key="1">
    <citation type="journal article" date="2019" name="Int. J. Syst. Evol. Microbiol.">
        <title>The Global Catalogue of Microorganisms (GCM) 10K type strain sequencing project: providing services to taxonomists for standard genome sequencing and annotation.</title>
        <authorList>
            <consortium name="The Broad Institute Genomics Platform"/>
            <consortium name="The Broad Institute Genome Sequencing Center for Infectious Disease"/>
            <person name="Wu L."/>
            <person name="Ma J."/>
        </authorList>
    </citation>
    <scope>NUCLEOTIDE SEQUENCE [LARGE SCALE GENOMIC DNA]</scope>
    <source>
        <strain evidence="3">JCM 18326</strain>
    </source>
</reference>
<evidence type="ECO:0000259" key="1">
    <source>
        <dbReference type="Pfam" id="PF00534"/>
    </source>
</evidence>
<dbReference type="InterPro" id="IPR001296">
    <property type="entry name" value="Glyco_trans_1"/>
</dbReference>
<dbReference type="PANTHER" id="PTHR45947:SF3">
    <property type="entry name" value="SULFOQUINOVOSYL TRANSFERASE SQD2"/>
    <property type="match status" value="1"/>
</dbReference>
<dbReference type="RefSeq" id="WP_345374293.1">
    <property type="nucleotide sequence ID" value="NZ_BAABJX010000057.1"/>
</dbReference>
<organism evidence="2 3">
    <name type="scientific">Algivirga pacifica</name>
    <dbReference type="NCBI Taxonomy" id="1162670"/>
    <lineage>
        <taxon>Bacteria</taxon>
        <taxon>Pseudomonadati</taxon>
        <taxon>Bacteroidota</taxon>
        <taxon>Cytophagia</taxon>
        <taxon>Cytophagales</taxon>
        <taxon>Flammeovirgaceae</taxon>
        <taxon>Algivirga</taxon>
    </lineage>
</organism>
<protein>
    <recommendedName>
        <fullName evidence="1">Glycosyl transferase family 1 domain-containing protein</fullName>
    </recommendedName>
</protein>
<evidence type="ECO:0000313" key="3">
    <source>
        <dbReference type="Proteomes" id="UP001500298"/>
    </source>
</evidence>
<dbReference type="Proteomes" id="UP001500298">
    <property type="component" value="Unassembled WGS sequence"/>
</dbReference>
<dbReference type="InterPro" id="IPR050194">
    <property type="entry name" value="Glycosyltransferase_grp1"/>
</dbReference>
<sequence>MKSSRIAFLLPDKEPYSSKYGGAVARWVAEVNQYLKTDRFTIKVLGAEQDSKTTYPQGSLVRSKVFTFLSVFRSKFPLSFLNKRQDGLLWCIVWYFLGRLNQYEAIILENRAHYALYLRKLGYRGKLLLHLHNDSLGSVDTTYLQNLSKALDGVIGCSQAILDSFGDKCPSLYKRSVVIHNGVNNELFTPEAGSKQGEVLLFVGRLDKGKGIHLLFEVFAELRKKYENLKLWVTGSMHFGGDGEKSSYQLELEELASELDIIDKIDWLGYVDHDKDLPKVFAEATVFCLPSVVPEAFPLVTLEAAFSGTAVVASALGGTKEGMAAVENIVVPEKERFVQVIDKLLSDKEYRGQVEKANYDFVQGKFRWGKIAQDFEYQLMHFLENE</sequence>
<keyword evidence="3" id="KW-1185">Reference proteome</keyword>
<feature type="domain" description="Glycosyl transferase family 1" evidence="1">
    <location>
        <begin position="195"/>
        <end position="359"/>
    </location>
</feature>
<comment type="caution">
    <text evidence="2">The sequence shown here is derived from an EMBL/GenBank/DDBJ whole genome shotgun (WGS) entry which is preliminary data.</text>
</comment>
<dbReference type="CDD" id="cd03801">
    <property type="entry name" value="GT4_PimA-like"/>
    <property type="match status" value="1"/>
</dbReference>
<dbReference type="Gene3D" id="3.40.50.2000">
    <property type="entry name" value="Glycogen Phosphorylase B"/>
    <property type="match status" value="2"/>
</dbReference>
<gene>
    <name evidence="2" type="ORF">GCM10023331_35660</name>
</gene>
<accession>A0ABP9DJ83</accession>
<dbReference type="PANTHER" id="PTHR45947">
    <property type="entry name" value="SULFOQUINOVOSYL TRANSFERASE SQD2"/>
    <property type="match status" value="1"/>
</dbReference>